<dbReference type="Gene3D" id="2.30.260.10">
    <property type="entry name" value="putative xylanase like domain"/>
    <property type="match status" value="1"/>
</dbReference>
<proteinExistence type="predicted"/>
<dbReference type="SUPFAM" id="SSF54001">
    <property type="entry name" value="Cysteine proteinases"/>
    <property type="match status" value="1"/>
</dbReference>
<name>A0ABQ1G4V8_9GAMM</name>
<comment type="caution">
    <text evidence="1">The sequence shown here is derived from an EMBL/GenBank/DDBJ whole genome shotgun (WGS) entry which is preliminary data.</text>
</comment>
<evidence type="ECO:0000313" key="1">
    <source>
        <dbReference type="EMBL" id="GGA35555.1"/>
    </source>
</evidence>
<dbReference type="Proteomes" id="UP000627464">
    <property type="component" value="Unassembled WGS sequence"/>
</dbReference>
<evidence type="ECO:0000313" key="2">
    <source>
        <dbReference type="Proteomes" id="UP000627464"/>
    </source>
</evidence>
<dbReference type="InterPro" id="IPR038765">
    <property type="entry name" value="Papain-like_cys_pep_sf"/>
</dbReference>
<dbReference type="RefSeq" id="WP_188471334.1">
    <property type="nucleotide sequence ID" value="NZ_BMFZ01000002.1"/>
</dbReference>
<dbReference type="Gene3D" id="1.10.3670.10">
    <property type="entry name" value="Putative xylanase like domain"/>
    <property type="match status" value="1"/>
</dbReference>
<dbReference type="EMBL" id="BMFZ01000002">
    <property type="protein sequence ID" value="GGA35555.1"/>
    <property type="molecule type" value="Genomic_DNA"/>
</dbReference>
<dbReference type="InterPro" id="IPR010846">
    <property type="entry name" value="AmiA-like"/>
</dbReference>
<reference evidence="2" key="1">
    <citation type="journal article" date="2019" name="Int. J. Syst. Evol. Microbiol.">
        <title>The Global Catalogue of Microorganisms (GCM) 10K type strain sequencing project: providing services to taxonomists for standard genome sequencing and annotation.</title>
        <authorList>
            <consortium name="The Broad Institute Genomics Platform"/>
            <consortium name="The Broad Institute Genome Sequencing Center for Infectious Disease"/>
            <person name="Wu L."/>
            <person name="Ma J."/>
        </authorList>
    </citation>
    <scope>NUCLEOTIDE SEQUENCE [LARGE SCALE GENOMIC DNA]</scope>
    <source>
        <strain evidence="2">CGMCC 1.12806</strain>
    </source>
</reference>
<protein>
    <submittedName>
        <fullName evidence="1">Membrane protein</fullName>
    </submittedName>
</protein>
<keyword evidence="2" id="KW-1185">Reference proteome</keyword>
<accession>A0ABQ1G4V8</accession>
<gene>
    <name evidence="1" type="ORF">GCM10011328_07920</name>
</gene>
<dbReference type="Pfam" id="PF07313">
    <property type="entry name" value="AmiA-like"/>
    <property type="match status" value="1"/>
</dbReference>
<organism evidence="1 2">
    <name type="scientific">Hafnia psychrotolerans</name>
    <dbReference type="NCBI Taxonomy" id="1477018"/>
    <lineage>
        <taxon>Bacteria</taxon>
        <taxon>Pseudomonadati</taxon>
        <taxon>Pseudomonadota</taxon>
        <taxon>Gammaproteobacteria</taxon>
        <taxon>Enterobacterales</taxon>
        <taxon>Hafniaceae</taxon>
        <taxon>Hafnia</taxon>
    </lineage>
</organism>
<sequence>MKIPVVLLMSACLTSCSAGGQKYQTEIDASTAEKVNEIIHTRVIPAKHQKHGLMIESVSSAFLGTPYRADTLIGSPNTKEILVADFNGVDCFTLIDYVAALSRASDQKTFQNNLVKTRYVNGHVDYLSRKHFFSDWFATSPRNAVDVTRDVSPHYITVNKTLNSKPGGGEYIPGLGIIPRVIHYIPGNAVNEKVLDKLDAGDFIGIYTPLNGLDVSHVGIVIKQGGKVWFRNASSLSKNMKVVDSLLMEYVSSKPGIVVLREESS</sequence>